<name>A0A382N174_9ZZZZ</name>
<protein>
    <recommendedName>
        <fullName evidence="1">DUF4815 domain-containing protein</fullName>
    </recommendedName>
</protein>
<sequence length="237" mass="25186">MANVTTNFNVDPYYDDYNEDNQYLRVLFRPGYAVQGREMTQLQTILQKQSSRLGDHIFKDGSAVLGGELTLDTQISYLKLIAADTASTFAGGVVRDSSSATRAQVITTDAAVGTDPPTLYIKFISGTTFAAGSTITLDGTSTTGTVASTNHTGNASIASINRGVYFVSGFFALCLPQTLVLEKYTNTPTYRIGLTTTESIVDSTTDASLLDPSTGTTNANAPGATRFKIGLTLAKKT</sequence>
<feature type="domain" description="DUF4815" evidence="1">
    <location>
        <begin position="130"/>
        <end position="235"/>
    </location>
</feature>
<accession>A0A382N174</accession>
<dbReference type="EMBL" id="UINC01096736">
    <property type="protein sequence ID" value="SVC53877.1"/>
    <property type="molecule type" value="Genomic_DNA"/>
</dbReference>
<reference evidence="2" key="1">
    <citation type="submission" date="2018-05" db="EMBL/GenBank/DDBJ databases">
        <authorList>
            <person name="Lanie J.A."/>
            <person name="Ng W.-L."/>
            <person name="Kazmierczak K.M."/>
            <person name="Andrzejewski T.M."/>
            <person name="Davidsen T.M."/>
            <person name="Wayne K.J."/>
            <person name="Tettelin H."/>
            <person name="Glass J.I."/>
            <person name="Rusch D."/>
            <person name="Podicherti R."/>
            <person name="Tsui H.-C.T."/>
            <person name="Winkler M.E."/>
        </authorList>
    </citation>
    <scope>NUCLEOTIDE SEQUENCE</scope>
</reference>
<feature type="domain" description="DUF4815" evidence="1">
    <location>
        <begin position="13"/>
        <end position="106"/>
    </location>
</feature>
<organism evidence="2">
    <name type="scientific">marine metagenome</name>
    <dbReference type="NCBI Taxonomy" id="408172"/>
    <lineage>
        <taxon>unclassified sequences</taxon>
        <taxon>metagenomes</taxon>
        <taxon>ecological metagenomes</taxon>
    </lineage>
</organism>
<gene>
    <name evidence="2" type="ORF">METZ01_LOCUS306731</name>
</gene>
<dbReference type="InterPro" id="IPR032096">
    <property type="entry name" value="DUF4815"/>
</dbReference>
<evidence type="ECO:0000313" key="2">
    <source>
        <dbReference type="EMBL" id="SVC53877.1"/>
    </source>
</evidence>
<proteinExistence type="predicted"/>
<dbReference type="AlphaFoldDB" id="A0A382N174"/>
<evidence type="ECO:0000259" key="1">
    <source>
        <dbReference type="Pfam" id="PF16075"/>
    </source>
</evidence>
<dbReference type="Pfam" id="PF16075">
    <property type="entry name" value="DUF4815"/>
    <property type="match status" value="2"/>
</dbReference>
<feature type="non-terminal residue" evidence="2">
    <location>
        <position position="237"/>
    </location>
</feature>